<dbReference type="InterPro" id="IPR002504">
    <property type="entry name" value="NADK"/>
</dbReference>
<dbReference type="Gene3D" id="3.40.50.10330">
    <property type="entry name" value="Probable inorganic polyphosphate/atp-NAD kinase, domain 1"/>
    <property type="match status" value="1"/>
</dbReference>
<dbReference type="GO" id="GO:0019674">
    <property type="term" value="P:NAD+ metabolic process"/>
    <property type="evidence" value="ECO:0007669"/>
    <property type="project" value="InterPro"/>
</dbReference>
<comment type="function">
    <text evidence="6">Involved in the regulation of the intracellular balance of NAD and NADP, and is a key enzyme in the biosynthesis of NADP. Catalyzes specifically the phosphorylation on 2'-hydroxyl of the adenosine moiety of NAD to yield NADP.</text>
</comment>
<protein>
    <recommendedName>
        <fullName evidence="6">NAD kinase</fullName>
        <ecNumber evidence="6">2.7.1.23</ecNumber>
    </recommendedName>
    <alternativeName>
        <fullName evidence="6">ATP-dependent NAD kinase</fullName>
    </alternativeName>
</protein>
<reference evidence="7 8" key="1">
    <citation type="submission" date="2020-08" db="EMBL/GenBank/DDBJ databases">
        <title>Bridging the membrane lipid divide: bacteria of the FCB group superphylum have the potential to synthesize archaeal ether lipids.</title>
        <authorList>
            <person name="Villanueva L."/>
            <person name="Von Meijenfeldt F.A.B."/>
            <person name="Westbye A.B."/>
            <person name="Yadav S."/>
            <person name="Hopmans E.C."/>
            <person name="Dutilh B.E."/>
            <person name="Sinninghe Damste J.S."/>
        </authorList>
    </citation>
    <scope>NUCLEOTIDE SEQUENCE [LARGE SCALE GENOMIC DNA]</scope>
    <source>
        <strain evidence="7">NIOZ-UU100</strain>
    </source>
</reference>
<evidence type="ECO:0000256" key="6">
    <source>
        <dbReference type="HAMAP-Rule" id="MF_00361"/>
    </source>
</evidence>
<dbReference type="Pfam" id="PF20143">
    <property type="entry name" value="NAD_kinase_C"/>
    <property type="match status" value="1"/>
</dbReference>
<evidence type="ECO:0000256" key="1">
    <source>
        <dbReference type="ARBA" id="ARBA00022679"/>
    </source>
</evidence>
<keyword evidence="6" id="KW-0067">ATP-binding</keyword>
<sequence>MEYRFKKIGIIGKFGAPTVGETLLSLTRCLLEKKLELFLDKDTAERHPENNIPVVTREEMGERCDLAIVVGGDGSFLNAARSLARFDIPMVGVNLGRLGFLTDIAPAQINAHMEEILRGDFIEEKRCLISGSILRDGEYISKGAALNDVVVHKLDIARMIEFETHIDGEFVNRQRSDGLIVSTPTGSTAYALSGGGPLLSPTLQAIVLVPICPHTLSNRPIVVPGNSKIEVTIMGPSGHAQVTRDGQSNETLVAGDKIVVERYDHAIRLIHPPSYSSFQVLRQKLGWSG</sequence>
<evidence type="ECO:0000256" key="4">
    <source>
        <dbReference type="ARBA" id="ARBA00023027"/>
    </source>
</evidence>
<keyword evidence="6" id="KW-0963">Cytoplasm</keyword>
<dbReference type="Pfam" id="PF01513">
    <property type="entry name" value="NAD_kinase"/>
    <property type="match status" value="1"/>
</dbReference>
<evidence type="ECO:0000256" key="2">
    <source>
        <dbReference type="ARBA" id="ARBA00022777"/>
    </source>
</evidence>
<dbReference type="GO" id="GO:0046872">
    <property type="term" value="F:metal ion binding"/>
    <property type="evidence" value="ECO:0007669"/>
    <property type="project" value="UniProtKB-UniRule"/>
</dbReference>
<evidence type="ECO:0000256" key="5">
    <source>
        <dbReference type="ARBA" id="ARBA00047925"/>
    </source>
</evidence>
<feature type="binding site" evidence="6">
    <location>
        <position position="247"/>
    </location>
    <ligand>
        <name>NAD(+)</name>
        <dbReference type="ChEBI" id="CHEBI:57540"/>
    </ligand>
</feature>
<comment type="subcellular location">
    <subcellularLocation>
        <location evidence="6">Cytoplasm</location>
    </subcellularLocation>
</comment>
<feature type="active site" description="Proton acceptor" evidence="6">
    <location>
        <position position="73"/>
    </location>
</feature>
<comment type="caution">
    <text evidence="7">The sequence shown here is derived from an EMBL/GenBank/DDBJ whole genome shotgun (WGS) entry which is preliminary data.</text>
</comment>
<keyword evidence="3 6" id="KW-0521">NADP</keyword>
<dbReference type="Proteomes" id="UP000654401">
    <property type="component" value="Unassembled WGS sequence"/>
</dbReference>
<feature type="binding site" evidence="6">
    <location>
        <begin position="73"/>
        <end position="74"/>
    </location>
    <ligand>
        <name>NAD(+)</name>
        <dbReference type="ChEBI" id="CHEBI:57540"/>
    </ligand>
</feature>
<dbReference type="EMBL" id="JACNFK010000006">
    <property type="protein sequence ID" value="MBC8518826.1"/>
    <property type="molecule type" value="Genomic_DNA"/>
</dbReference>
<comment type="caution">
    <text evidence="6">Lacks conserved residue(s) required for the propagation of feature annotation.</text>
</comment>
<feature type="binding site" evidence="6">
    <location>
        <position position="177"/>
    </location>
    <ligand>
        <name>NAD(+)</name>
        <dbReference type="ChEBI" id="CHEBI:57540"/>
    </ligand>
</feature>
<dbReference type="InterPro" id="IPR017437">
    <property type="entry name" value="ATP-NAD_kinase_PpnK-typ_C"/>
</dbReference>
<organism evidence="7 8">
    <name type="scientific">Candidatus Thiopontia autotrophica</name>
    <dbReference type="NCBI Taxonomy" id="2841688"/>
    <lineage>
        <taxon>Bacteria</taxon>
        <taxon>Pseudomonadati</taxon>
        <taxon>Pseudomonadota</taxon>
        <taxon>Gammaproteobacteria</taxon>
        <taxon>Candidatus Thiopontia</taxon>
    </lineage>
</organism>
<keyword evidence="6" id="KW-0547">Nucleotide-binding</keyword>
<proteinExistence type="inferred from homology"/>
<evidence type="ECO:0000256" key="3">
    <source>
        <dbReference type="ARBA" id="ARBA00022857"/>
    </source>
</evidence>
<dbReference type="EC" id="2.7.1.23" evidence="6"/>
<dbReference type="InterPro" id="IPR017438">
    <property type="entry name" value="ATP-NAD_kinase_N"/>
</dbReference>
<dbReference type="GO" id="GO:0003951">
    <property type="term" value="F:NAD+ kinase activity"/>
    <property type="evidence" value="ECO:0007669"/>
    <property type="project" value="UniProtKB-UniRule"/>
</dbReference>
<dbReference type="SUPFAM" id="SSF111331">
    <property type="entry name" value="NAD kinase/diacylglycerol kinase-like"/>
    <property type="match status" value="1"/>
</dbReference>
<dbReference type="GO" id="GO:0005737">
    <property type="term" value="C:cytoplasm"/>
    <property type="evidence" value="ECO:0007669"/>
    <property type="project" value="UniProtKB-SubCell"/>
</dbReference>
<gene>
    <name evidence="6" type="primary">nadK</name>
    <name evidence="7" type="ORF">H8D24_00270</name>
</gene>
<feature type="binding site" evidence="6">
    <location>
        <position position="175"/>
    </location>
    <ligand>
        <name>NAD(+)</name>
        <dbReference type="ChEBI" id="CHEBI:57540"/>
    </ligand>
</feature>
<dbReference type="AlphaFoldDB" id="A0A8J6P987"/>
<dbReference type="GO" id="GO:0005524">
    <property type="term" value="F:ATP binding"/>
    <property type="evidence" value="ECO:0007669"/>
    <property type="project" value="UniProtKB-KW"/>
</dbReference>
<dbReference type="InterPro" id="IPR016064">
    <property type="entry name" value="NAD/diacylglycerol_kinase_sf"/>
</dbReference>
<evidence type="ECO:0000313" key="7">
    <source>
        <dbReference type="EMBL" id="MBC8518826.1"/>
    </source>
</evidence>
<evidence type="ECO:0000313" key="8">
    <source>
        <dbReference type="Proteomes" id="UP000654401"/>
    </source>
</evidence>
<feature type="binding site" evidence="6">
    <location>
        <begin position="147"/>
        <end position="148"/>
    </location>
    <ligand>
        <name>NAD(+)</name>
        <dbReference type="ChEBI" id="CHEBI:57540"/>
    </ligand>
</feature>
<dbReference type="PANTHER" id="PTHR20275:SF0">
    <property type="entry name" value="NAD KINASE"/>
    <property type="match status" value="1"/>
</dbReference>
<comment type="similarity">
    <text evidence="6">Belongs to the NAD kinase family.</text>
</comment>
<dbReference type="NCBIfam" id="NF002306">
    <property type="entry name" value="PRK01231.1"/>
    <property type="match status" value="1"/>
</dbReference>
<dbReference type="Gene3D" id="2.60.200.30">
    <property type="entry name" value="Probable inorganic polyphosphate/atp-NAD kinase, domain 2"/>
    <property type="match status" value="1"/>
</dbReference>
<keyword evidence="2 6" id="KW-0418">Kinase</keyword>
<accession>A0A8J6P987</accession>
<comment type="catalytic activity">
    <reaction evidence="5 6">
        <text>NAD(+) + ATP = ADP + NADP(+) + H(+)</text>
        <dbReference type="Rhea" id="RHEA:18629"/>
        <dbReference type="ChEBI" id="CHEBI:15378"/>
        <dbReference type="ChEBI" id="CHEBI:30616"/>
        <dbReference type="ChEBI" id="CHEBI:57540"/>
        <dbReference type="ChEBI" id="CHEBI:58349"/>
        <dbReference type="ChEBI" id="CHEBI:456216"/>
        <dbReference type="EC" id="2.7.1.23"/>
    </reaction>
</comment>
<dbReference type="GO" id="GO:0051287">
    <property type="term" value="F:NAD binding"/>
    <property type="evidence" value="ECO:0007669"/>
    <property type="project" value="UniProtKB-ARBA"/>
</dbReference>
<dbReference type="GO" id="GO:0006741">
    <property type="term" value="P:NADP+ biosynthetic process"/>
    <property type="evidence" value="ECO:0007669"/>
    <property type="project" value="UniProtKB-UniRule"/>
</dbReference>
<keyword evidence="1 6" id="KW-0808">Transferase</keyword>
<name>A0A8J6P987_9GAMM</name>
<dbReference type="PANTHER" id="PTHR20275">
    <property type="entry name" value="NAD KINASE"/>
    <property type="match status" value="1"/>
</dbReference>
<dbReference type="HAMAP" id="MF_00361">
    <property type="entry name" value="NAD_kinase"/>
    <property type="match status" value="1"/>
</dbReference>
<comment type="cofactor">
    <cofactor evidence="6">
        <name>a divalent metal cation</name>
        <dbReference type="ChEBI" id="CHEBI:60240"/>
    </cofactor>
</comment>
<feature type="binding site" evidence="6">
    <location>
        <position position="158"/>
    </location>
    <ligand>
        <name>NAD(+)</name>
        <dbReference type="ChEBI" id="CHEBI:57540"/>
    </ligand>
</feature>
<keyword evidence="4 6" id="KW-0520">NAD</keyword>
<feature type="binding site" evidence="6">
    <location>
        <begin position="188"/>
        <end position="193"/>
    </location>
    <ligand>
        <name>NAD(+)</name>
        <dbReference type="ChEBI" id="CHEBI:57540"/>
    </ligand>
</feature>